<feature type="compositionally biased region" description="Basic and acidic residues" evidence="1">
    <location>
        <begin position="50"/>
        <end position="62"/>
    </location>
</feature>
<dbReference type="GO" id="GO:0016567">
    <property type="term" value="P:protein ubiquitination"/>
    <property type="evidence" value="ECO:0007669"/>
    <property type="project" value="InterPro"/>
</dbReference>
<dbReference type="EMBL" id="CAUJNA010003809">
    <property type="protein sequence ID" value="CAJ1410251.1"/>
    <property type="molecule type" value="Genomic_DNA"/>
</dbReference>
<name>A0AA36JSA6_9DINO</name>
<comment type="caution">
    <text evidence="3">The sequence shown here is derived from an EMBL/GenBank/DDBJ whole genome shotgun (WGS) entry which is preliminary data.</text>
</comment>
<feature type="region of interest" description="Disordered" evidence="1">
    <location>
        <begin position="94"/>
        <end position="120"/>
    </location>
</feature>
<dbReference type="AlphaFoldDB" id="A0AA36JSA6"/>
<dbReference type="SMART" id="SM00504">
    <property type="entry name" value="Ubox"/>
    <property type="match status" value="1"/>
</dbReference>
<dbReference type="SUPFAM" id="SSF57850">
    <property type="entry name" value="RING/U-box"/>
    <property type="match status" value="1"/>
</dbReference>
<dbReference type="PROSITE" id="PS51698">
    <property type="entry name" value="U_BOX"/>
    <property type="match status" value="1"/>
</dbReference>
<dbReference type="PANTHER" id="PTHR46573">
    <property type="entry name" value="WD REPEAT, SAM AND U-BOX DOMAIN-CONTAINING PROTEIN 1"/>
    <property type="match status" value="1"/>
</dbReference>
<dbReference type="Pfam" id="PF04564">
    <property type="entry name" value="U-box"/>
    <property type="match status" value="1"/>
</dbReference>
<sequence length="293" mass="32304">MLLHMPLYPRGRGMCFPQFPRRLSSTLARQYPHEVSDDDDLDCLPQSDDSSERSQSPDDYCLHRNAPTLSEVESASVSPSGSRRSFELAAGLDLDSDLSEPDFPGVETDDSQAESDSDGELSIANNVDLEDDTCESEVPLPPQLPYVAEERLQEVWPMGEAAFAIFTCPITHDVMSDPVVSADGYTYERSAIARWFETSRKSPVTGQKLPHAELVPNQSVRTLLKTLIDMTAPQVEKKQLCVTPSQKEPGKMRTCELQTPKLVPIPDHRPSSSSSSSSSSSAVRRGEKLACRC</sequence>
<dbReference type="Proteomes" id="UP001178507">
    <property type="component" value="Unassembled WGS sequence"/>
</dbReference>
<evidence type="ECO:0000313" key="3">
    <source>
        <dbReference type="EMBL" id="CAJ1410251.1"/>
    </source>
</evidence>
<dbReference type="InterPro" id="IPR013083">
    <property type="entry name" value="Znf_RING/FYVE/PHD"/>
</dbReference>
<feature type="domain" description="U-box" evidence="2">
    <location>
        <begin position="161"/>
        <end position="234"/>
    </location>
</feature>
<feature type="compositionally biased region" description="Low complexity" evidence="1">
    <location>
        <begin position="271"/>
        <end position="281"/>
    </location>
</feature>
<evidence type="ECO:0000259" key="2">
    <source>
        <dbReference type="PROSITE" id="PS51698"/>
    </source>
</evidence>
<dbReference type="PANTHER" id="PTHR46573:SF1">
    <property type="entry name" value="WD REPEAT, SAM AND U-BOX DOMAIN-CONTAINING PROTEIN 1"/>
    <property type="match status" value="1"/>
</dbReference>
<protein>
    <recommendedName>
        <fullName evidence="2">U-box domain-containing protein</fullName>
    </recommendedName>
</protein>
<evidence type="ECO:0000313" key="4">
    <source>
        <dbReference type="Proteomes" id="UP001178507"/>
    </source>
</evidence>
<organism evidence="3 4">
    <name type="scientific">Effrenium voratum</name>
    <dbReference type="NCBI Taxonomy" id="2562239"/>
    <lineage>
        <taxon>Eukaryota</taxon>
        <taxon>Sar</taxon>
        <taxon>Alveolata</taxon>
        <taxon>Dinophyceae</taxon>
        <taxon>Suessiales</taxon>
        <taxon>Symbiodiniaceae</taxon>
        <taxon>Effrenium</taxon>
    </lineage>
</organism>
<proteinExistence type="predicted"/>
<feature type="region of interest" description="Disordered" evidence="1">
    <location>
        <begin position="245"/>
        <end position="293"/>
    </location>
</feature>
<dbReference type="InterPro" id="IPR052085">
    <property type="entry name" value="WD-SAM-U-box"/>
</dbReference>
<dbReference type="GO" id="GO:0004842">
    <property type="term" value="F:ubiquitin-protein transferase activity"/>
    <property type="evidence" value="ECO:0007669"/>
    <property type="project" value="InterPro"/>
</dbReference>
<feature type="compositionally biased region" description="Basic and acidic residues" evidence="1">
    <location>
        <begin position="284"/>
        <end position="293"/>
    </location>
</feature>
<feature type="region of interest" description="Disordered" evidence="1">
    <location>
        <begin position="32"/>
        <end position="82"/>
    </location>
</feature>
<accession>A0AA36JSA6</accession>
<dbReference type="Gene3D" id="3.30.40.10">
    <property type="entry name" value="Zinc/RING finger domain, C3HC4 (zinc finger)"/>
    <property type="match status" value="1"/>
</dbReference>
<dbReference type="InterPro" id="IPR003613">
    <property type="entry name" value="Ubox_domain"/>
</dbReference>
<gene>
    <name evidence="3" type="ORF">EVOR1521_LOCUS31108</name>
</gene>
<feature type="compositionally biased region" description="Acidic residues" evidence="1">
    <location>
        <begin position="107"/>
        <end position="119"/>
    </location>
</feature>
<reference evidence="3" key="1">
    <citation type="submission" date="2023-08" db="EMBL/GenBank/DDBJ databases">
        <authorList>
            <person name="Chen Y."/>
            <person name="Shah S."/>
            <person name="Dougan E. K."/>
            <person name="Thang M."/>
            <person name="Chan C."/>
        </authorList>
    </citation>
    <scope>NUCLEOTIDE SEQUENCE</scope>
</reference>
<dbReference type="CDD" id="cd16655">
    <property type="entry name" value="RING-Ubox_WDSUB1-like"/>
    <property type="match status" value="1"/>
</dbReference>
<evidence type="ECO:0000256" key="1">
    <source>
        <dbReference type="SAM" id="MobiDB-lite"/>
    </source>
</evidence>
<feature type="compositionally biased region" description="Low complexity" evidence="1">
    <location>
        <begin position="70"/>
        <end position="82"/>
    </location>
</feature>
<keyword evidence="4" id="KW-1185">Reference proteome</keyword>